<protein>
    <recommendedName>
        <fullName evidence="4">Gustatory receptor</fullName>
    </recommendedName>
</protein>
<keyword evidence="1" id="KW-0472">Membrane</keyword>
<feature type="transmembrane region" description="Helical" evidence="1">
    <location>
        <begin position="225"/>
        <end position="254"/>
    </location>
</feature>
<name>A0A158P588_TETUR</name>
<keyword evidence="3" id="KW-1185">Reference proteome</keyword>
<evidence type="ECO:0000313" key="2">
    <source>
        <dbReference type="EnsemblMetazoa" id="tetur17g04030.1"/>
    </source>
</evidence>
<feature type="transmembrane region" description="Helical" evidence="1">
    <location>
        <begin position="87"/>
        <end position="108"/>
    </location>
</feature>
<feature type="transmembrane region" description="Helical" evidence="1">
    <location>
        <begin position="310"/>
        <end position="331"/>
    </location>
</feature>
<reference evidence="3" key="1">
    <citation type="submission" date="2011-08" db="EMBL/GenBank/DDBJ databases">
        <authorList>
            <person name="Rombauts S."/>
        </authorList>
    </citation>
    <scope>NUCLEOTIDE SEQUENCE</scope>
    <source>
        <strain evidence="3">London</strain>
    </source>
</reference>
<dbReference type="EMBL" id="CAEY01000313">
    <property type="status" value="NOT_ANNOTATED_CDS"/>
    <property type="molecule type" value="Genomic_DNA"/>
</dbReference>
<reference evidence="2" key="2">
    <citation type="submission" date="2016-04" db="UniProtKB">
        <authorList>
            <consortium name="EnsemblMetazoa"/>
        </authorList>
    </citation>
    <scope>IDENTIFICATION</scope>
</reference>
<dbReference type="Proteomes" id="UP000015104">
    <property type="component" value="Unassembled WGS sequence"/>
</dbReference>
<feature type="transmembrane region" description="Helical" evidence="1">
    <location>
        <begin position="185"/>
        <end position="205"/>
    </location>
</feature>
<keyword evidence="1" id="KW-0812">Transmembrane</keyword>
<proteinExistence type="predicted"/>
<evidence type="ECO:0008006" key="4">
    <source>
        <dbReference type="Google" id="ProtNLM"/>
    </source>
</evidence>
<sequence>MTTIVLHALNKLKKYISEKLSSYQVCLRHIVAFTVPDSNEFDLAVCKLVKRTEKLAIVFQLDINGPSQRSVTGVNAFGYRRYKWMDWLITINVLMSVTRFIVLTFSTSDSVAIYLGDPLFRVEDRQVLLVWFAMAMSIMFIFREWILNLNAKGRFEILSTWKVCCNGFDSSNLQMSNLVARRFRLTIFLFSIFVHNVMLLIPFFLSLLLLVCTLSNPWIFKMPKLAFFAFVLGSSSIFVGDFLLAAVIGFFWYIACSIYFHLFRLYDLLHCAKDLNHRLVGGKQLGSFCVSIIRHLNEFEAVSHKFRYLLLYYVSIFAAAGDFDIFLGMIVKVYNDFLANLLTILGFFILLSSLAFSLIFGDFISQVNMLTVKLHQLSTKSRLTMGSANKVLEVMDRAAGPYNGIKIGDFVTLEKSFAISFLLENMSILMLFICNIGPYLGSYKSSA</sequence>
<feature type="transmembrane region" description="Helical" evidence="1">
    <location>
        <begin position="421"/>
        <end position="441"/>
    </location>
</feature>
<organism evidence="2 3">
    <name type="scientific">Tetranychus urticae</name>
    <name type="common">Two-spotted spider mite</name>
    <dbReference type="NCBI Taxonomy" id="32264"/>
    <lineage>
        <taxon>Eukaryota</taxon>
        <taxon>Metazoa</taxon>
        <taxon>Ecdysozoa</taxon>
        <taxon>Arthropoda</taxon>
        <taxon>Chelicerata</taxon>
        <taxon>Arachnida</taxon>
        <taxon>Acari</taxon>
        <taxon>Acariformes</taxon>
        <taxon>Trombidiformes</taxon>
        <taxon>Prostigmata</taxon>
        <taxon>Eleutherengona</taxon>
        <taxon>Raphignathae</taxon>
        <taxon>Tetranychoidea</taxon>
        <taxon>Tetranychidae</taxon>
        <taxon>Tetranychus</taxon>
    </lineage>
</organism>
<evidence type="ECO:0000256" key="1">
    <source>
        <dbReference type="SAM" id="Phobius"/>
    </source>
</evidence>
<evidence type="ECO:0000313" key="3">
    <source>
        <dbReference type="Proteomes" id="UP000015104"/>
    </source>
</evidence>
<dbReference type="AlphaFoldDB" id="A0A158P588"/>
<feature type="transmembrane region" description="Helical" evidence="1">
    <location>
        <begin position="337"/>
        <end position="360"/>
    </location>
</feature>
<keyword evidence="1" id="KW-1133">Transmembrane helix</keyword>
<dbReference type="EnsemblMetazoa" id="tetur17g04030.1">
    <property type="protein sequence ID" value="tetur17g04030.1"/>
    <property type="gene ID" value="tetur17g04030"/>
</dbReference>
<feature type="transmembrane region" description="Helical" evidence="1">
    <location>
        <begin position="128"/>
        <end position="146"/>
    </location>
</feature>
<accession>A0A158P588</accession>